<protein>
    <submittedName>
        <fullName evidence="1">Uncharacterized protein</fullName>
    </submittedName>
</protein>
<gene>
    <name evidence="1" type="ORF">SDC9_131874</name>
</gene>
<reference evidence="1" key="1">
    <citation type="submission" date="2019-08" db="EMBL/GenBank/DDBJ databases">
        <authorList>
            <person name="Kucharzyk K."/>
            <person name="Murdoch R.W."/>
            <person name="Higgins S."/>
            <person name="Loffler F."/>
        </authorList>
    </citation>
    <scope>NUCLEOTIDE SEQUENCE</scope>
</reference>
<dbReference type="AlphaFoldDB" id="A0A645D6W7"/>
<comment type="caution">
    <text evidence="1">The sequence shown here is derived from an EMBL/GenBank/DDBJ whole genome shotgun (WGS) entry which is preliminary data.</text>
</comment>
<organism evidence="1">
    <name type="scientific">bioreactor metagenome</name>
    <dbReference type="NCBI Taxonomy" id="1076179"/>
    <lineage>
        <taxon>unclassified sequences</taxon>
        <taxon>metagenomes</taxon>
        <taxon>ecological metagenomes</taxon>
    </lineage>
</organism>
<proteinExistence type="predicted"/>
<dbReference type="EMBL" id="VSSQ01033267">
    <property type="protein sequence ID" value="MPM84798.1"/>
    <property type="molecule type" value="Genomic_DNA"/>
</dbReference>
<sequence>MNGETLLAPGFDGIKGLTISNAIHLSDWTHEMVTLPIDQAKYKELLMQKVQRSHIKDGSKEDLSINFGVTSTRWEVQW</sequence>
<evidence type="ECO:0000313" key="1">
    <source>
        <dbReference type="EMBL" id="MPM84798.1"/>
    </source>
</evidence>
<name>A0A645D6W7_9ZZZZ</name>
<accession>A0A645D6W7</accession>